<protein>
    <submittedName>
        <fullName evidence="1">Tetratricopeptide repeat protein</fullName>
    </submittedName>
</protein>
<proteinExistence type="predicted"/>
<organism evidence="1 2">
    <name type="scientific">Palleniella muris</name>
    <dbReference type="NCBI Taxonomy" id="3038145"/>
    <lineage>
        <taxon>Bacteria</taxon>
        <taxon>Pseudomonadati</taxon>
        <taxon>Bacteroidota</taxon>
        <taxon>Bacteroidia</taxon>
        <taxon>Bacteroidales</taxon>
        <taxon>Prevotellaceae</taxon>
        <taxon>Palleniella</taxon>
    </lineage>
</organism>
<gene>
    <name evidence="1" type="ORF">E5358_03865</name>
</gene>
<comment type="caution">
    <text evidence="1">The sequence shown here is derived from an EMBL/GenBank/DDBJ whole genome shotgun (WGS) entry which is preliminary data.</text>
</comment>
<accession>A0AC61QSM5</accession>
<dbReference type="EMBL" id="SRZC01000004">
    <property type="protein sequence ID" value="TGX83400.1"/>
    <property type="molecule type" value="Genomic_DNA"/>
</dbReference>
<reference evidence="1" key="1">
    <citation type="submission" date="2019-04" db="EMBL/GenBank/DDBJ databases">
        <title>Microbes associate with the intestines of laboratory mice.</title>
        <authorList>
            <person name="Navarre W."/>
            <person name="Wong E."/>
            <person name="Huang K."/>
            <person name="Tropini C."/>
            <person name="Ng K."/>
            <person name="Yu B."/>
        </authorList>
    </citation>
    <scope>NUCLEOTIDE SEQUENCE</scope>
    <source>
        <strain evidence="1">NM73_A23</strain>
    </source>
</reference>
<keyword evidence="2" id="KW-1185">Reference proteome</keyword>
<evidence type="ECO:0000313" key="1">
    <source>
        <dbReference type="EMBL" id="TGX83400.1"/>
    </source>
</evidence>
<evidence type="ECO:0000313" key="2">
    <source>
        <dbReference type="Proteomes" id="UP000308886"/>
    </source>
</evidence>
<dbReference type="Proteomes" id="UP000308886">
    <property type="component" value="Unassembled WGS sequence"/>
</dbReference>
<sequence length="59" mass="7123">MNAEEWYEEGNLRRKHQDWQGALNCYQEAIDLDSESPAVHARKMLMEIIEFYNKDMYNP</sequence>
<name>A0AC61QSM5_9BACT</name>